<dbReference type="PANTHER" id="PTHR37418:SF2">
    <property type="entry name" value="3-KETO-5-AMINOHEXANOATE CLEAVAGE ENZYME"/>
    <property type="match status" value="1"/>
</dbReference>
<reference evidence="5" key="1">
    <citation type="submission" date="2020-08" db="EMBL/GenBank/DDBJ databases">
        <title>Ramlibacter sp. GTP1 16S ribosomal RNA gene genome sequencing and assembly.</title>
        <authorList>
            <person name="Kang M."/>
        </authorList>
    </citation>
    <scope>NUCLEOTIDE SEQUENCE</scope>
    <source>
        <strain evidence="5">GTP1</strain>
    </source>
</reference>
<accession>A0A923M978</accession>
<dbReference type="Gene3D" id="3.20.20.70">
    <property type="entry name" value="Aldolase class I"/>
    <property type="match status" value="1"/>
</dbReference>
<protein>
    <submittedName>
        <fullName evidence="5">3-keto-5-aminohexanoate cleavage protein</fullName>
    </submittedName>
</protein>
<evidence type="ECO:0000313" key="5">
    <source>
        <dbReference type="EMBL" id="MBC5765700.1"/>
    </source>
</evidence>
<keyword evidence="3" id="KW-0479">Metal-binding</keyword>
<evidence type="ECO:0000256" key="2">
    <source>
        <dbReference type="ARBA" id="ARBA00022679"/>
    </source>
</evidence>
<keyword evidence="2" id="KW-0808">Transferase</keyword>
<sequence length="293" mass="31759">MAKPVIIEARLNEWSLRQKNPHVPWSPREIAEDAYACWKAGAAIVHFHVRNGDGSPAHDVGLYAEAIRLIRERCDVLIHPTMAGVVTPDAATRIAPLARLCEDEATRPDFAPLDMGSTNLDQFDAARGDFTTQAKTYVNTVGTLKQLAGEVQRLGLKELMCIWTVPCLRTVDTFVQAGWVRDDPALLCLVLTEGGILGGHPGTVDGLDSLLRFLPQRRLEWSVCCREGNLVDVAAAAIERGGHVSTGIGDYAYAELGCPTNAQLVQLTAEQALAGRRRAATVAETRALLGMTP</sequence>
<keyword evidence="4" id="KW-0862">Zinc</keyword>
<dbReference type="GO" id="GO:0046872">
    <property type="term" value="F:metal ion binding"/>
    <property type="evidence" value="ECO:0007669"/>
    <property type="project" value="UniProtKB-KW"/>
</dbReference>
<evidence type="ECO:0000256" key="1">
    <source>
        <dbReference type="ARBA" id="ARBA00001947"/>
    </source>
</evidence>
<dbReference type="Pfam" id="PF05853">
    <property type="entry name" value="BKACE"/>
    <property type="match status" value="1"/>
</dbReference>
<dbReference type="GO" id="GO:0043720">
    <property type="term" value="F:3-keto-5-aminohexanoate cleavage activity"/>
    <property type="evidence" value="ECO:0007669"/>
    <property type="project" value="InterPro"/>
</dbReference>
<evidence type="ECO:0000256" key="4">
    <source>
        <dbReference type="ARBA" id="ARBA00022833"/>
    </source>
</evidence>
<proteinExistence type="predicted"/>
<dbReference type="Proteomes" id="UP000596827">
    <property type="component" value="Unassembled WGS sequence"/>
</dbReference>
<dbReference type="AlphaFoldDB" id="A0A923M978"/>
<dbReference type="InterPro" id="IPR013785">
    <property type="entry name" value="Aldolase_TIM"/>
</dbReference>
<comment type="cofactor">
    <cofactor evidence="1">
        <name>Zn(2+)</name>
        <dbReference type="ChEBI" id="CHEBI:29105"/>
    </cofactor>
</comment>
<name>A0A923M978_9BURK</name>
<evidence type="ECO:0000256" key="3">
    <source>
        <dbReference type="ARBA" id="ARBA00022723"/>
    </source>
</evidence>
<keyword evidence="6" id="KW-1185">Reference proteome</keyword>
<dbReference type="EMBL" id="JACORU010000005">
    <property type="protein sequence ID" value="MBC5765700.1"/>
    <property type="molecule type" value="Genomic_DNA"/>
</dbReference>
<evidence type="ECO:0000313" key="6">
    <source>
        <dbReference type="Proteomes" id="UP000596827"/>
    </source>
</evidence>
<dbReference type="PANTHER" id="PTHR37418">
    <property type="entry name" value="3-KETO-5-AMINOHEXANOATE CLEAVAGE ENZYME-RELATED"/>
    <property type="match status" value="1"/>
</dbReference>
<gene>
    <name evidence="5" type="ORF">H8R02_14625</name>
</gene>
<organism evidence="5 6">
    <name type="scientific">Ramlibacter albus</name>
    <dbReference type="NCBI Taxonomy" id="2079448"/>
    <lineage>
        <taxon>Bacteria</taxon>
        <taxon>Pseudomonadati</taxon>
        <taxon>Pseudomonadota</taxon>
        <taxon>Betaproteobacteria</taxon>
        <taxon>Burkholderiales</taxon>
        <taxon>Comamonadaceae</taxon>
        <taxon>Ramlibacter</taxon>
    </lineage>
</organism>
<comment type="caution">
    <text evidence="5">The sequence shown here is derived from an EMBL/GenBank/DDBJ whole genome shotgun (WGS) entry which is preliminary data.</text>
</comment>
<dbReference type="RefSeq" id="WP_187082177.1">
    <property type="nucleotide sequence ID" value="NZ_JACORU010000005.1"/>
</dbReference>
<dbReference type="InterPro" id="IPR008567">
    <property type="entry name" value="BKACE"/>
</dbReference>